<accession>A0A060Z420</accession>
<dbReference type="GO" id="GO:0005737">
    <property type="term" value="C:cytoplasm"/>
    <property type="evidence" value="ECO:0007669"/>
    <property type="project" value="TreeGrafter"/>
</dbReference>
<reference evidence="6" key="2">
    <citation type="submission" date="2014-03" db="EMBL/GenBank/DDBJ databases">
        <authorList>
            <person name="Genoscope - CEA"/>
        </authorList>
    </citation>
    <scope>NUCLEOTIDE SEQUENCE</scope>
</reference>
<evidence type="ECO:0000256" key="2">
    <source>
        <dbReference type="ARBA" id="ARBA00022692"/>
    </source>
</evidence>
<dbReference type="GO" id="GO:0005640">
    <property type="term" value="C:nuclear outer membrane"/>
    <property type="evidence" value="ECO:0007669"/>
    <property type="project" value="TreeGrafter"/>
</dbReference>
<reference evidence="6" key="1">
    <citation type="journal article" date="2014" name="Nat. Commun.">
        <title>The rainbow trout genome provides novel insights into evolution after whole-genome duplication in vertebrates.</title>
        <authorList>
            <person name="Berthelot C."/>
            <person name="Brunet F."/>
            <person name="Chalopin D."/>
            <person name="Juanchich A."/>
            <person name="Bernard M."/>
            <person name="Noel B."/>
            <person name="Bento P."/>
            <person name="Da Silva C."/>
            <person name="Labadie K."/>
            <person name="Alberti A."/>
            <person name="Aury J.M."/>
            <person name="Louis A."/>
            <person name="Dehais P."/>
            <person name="Bardou P."/>
            <person name="Montfort J."/>
            <person name="Klopp C."/>
            <person name="Cabau C."/>
            <person name="Gaspin C."/>
            <person name="Thorgaard G.H."/>
            <person name="Boussaha M."/>
            <person name="Quillet E."/>
            <person name="Guyomard R."/>
            <person name="Galiana D."/>
            <person name="Bobe J."/>
            <person name="Volff J.N."/>
            <person name="Genet C."/>
            <person name="Wincker P."/>
            <person name="Jaillon O."/>
            <person name="Roest Crollius H."/>
            <person name="Guiguen Y."/>
        </authorList>
    </citation>
    <scope>NUCLEOTIDE SEQUENCE [LARGE SCALE GENOMIC DNA]</scope>
</reference>
<dbReference type="PaxDb" id="8022-A0A060Z420"/>
<dbReference type="GO" id="GO:0034993">
    <property type="term" value="C:meiotic nuclear membrane microtubule tethering complex"/>
    <property type="evidence" value="ECO:0007669"/>
    <property type="project" value="TreeGrafter"/>
</dbReference>
<keyword evidence="2" id="KW-0812">Transmembrane</keyword>
<evidence type="ECO:0000256" key="3">
    <source>
        <dbReference type="ARBA" id="ARBA00022737"/>
    </source>
</evidence>
<sequence>MCLSLCQVKVKESEESIGGHESFHVSLLNVEKWLMIMRQKLESYRSSTGEWSLDNRQQEAERALGEFPEKELQLHQTEVQGQGVLERTSEEGRVHILRDMKHLRESWMALHDLSLNLFRYTTLIRARCKTHRIRYRTQERLFIPDQDDCHYYIL</sequence>
<evidence type="ECO:0000313" key="6">
    <source>
        <dbReference type="EMBL" id="CDQ98622.1"/>
    </source>
</evidence>
<keyword evidence="4" id="KW-1133">Transmembrane helix</keyword>
<evidence type="ECO:0000256" key="1">
    <source>
        <dbReference type="ARBA" id="ARBA00004370"/>
    </source>
</evidence>
<dbReference type="InterPro" id="IPR052403">
    <property type="entry name" value="LINC-complex_assoc"/>
</dbReference>
<keyword evidence="5" id="KW-0472">Membrane</keyword>
<organism evidence="6 7">
    <name type="scientific">Oncorhynchus mykiss</name>
    <name type="common">Rainbow trout</name>
    <name type="synonym">Salmo gairdneri</name>
    <dbReference type="NCBI Taxonomy" id="8022"/>
    <lineage>
        <taxon>Eukaryota</taxon>
        <taxon>Metazoa</taxon>
        <taxon>Chordata</taxon>
        <taxon>Craniata</taxon>
        <taxon>Vertebrata</taxon>
        <taxon>Euteleostomi</taxon>
        <taxon>Actinopterygii</taxon>
        <taxon>Neopterygii</taxon>
        <taxon>Teleostei</taxon>
        <taxon>Protacanthopterygii</taxon>
        <taxon>Salmoniformes</taxon>
        <taxon>Salmonidae</taxon>
        <taxon>Salmoninae</taxon>
        <taxon>Oncorhynchus</taxon>
    </lineage>
</organism>
<comment type="subcellular location">
    <subcellularLocation>
        <location evidence="1">Membrane</location>
    </subcellularLocation>
</comment>
<evidence type="ECO:0000256" key="4">
    <source>
        <dbReference type="ARBA" id="ARBA00022989"/>
    </source>
</evidence>
<dbReference type="SUPFAM" id="SSF46966">
    <property type="entry name" value="Spectrin repeat"/>
    <property type="match status" value="1"/>
</dbReference>
<dbReference type="STRING" id="8022.A0A060Z420"/>
<proteinExistence type="predicted"/>
<name>A0A060Z420_ONCMY</name>
<dbReference type="EMBL" id="FR938797">
    <property type="protein sequence ID" value="CDQ98622.1"/>
    <property type="molecule type" value="Genomic_DNA"/>
</dbReference>
<dbReference type="GO" id="GO:0007097">
    <property type="term" value="P:nuclear migration"/>
    <property type="evidence" value="ECO:0007669"/>
    <property type="project" value="TreeGrafter"/>
</dbReference>
<evidence type="ECO:0000256" key="5">
    <source>
        <dbReference type="ARBA" id="ARBA00023136"/>
    </source>
</evidence>
<evidence type="ECO:0000313" key="7">
    <source>
        <dbReference type="Proteomes" id="UP000193380"/>
    </source>
</evidence>
<gene>
    <name evidence="6" type="ORF">GSONMT00059021001</name>
</gene>
<dbReference type="PANTHER" id="PTHR47535">
    <property type="entry name" value="MUSCLE-SPECIFIC PROTEIN 300 KDA, ISOFORM G"/>
    <property type="match status" value="1"/>
</dbReference>
<dbReference type="AlphaFoldDB" id="A0A060Z420"/>
<keyword evidence="3" id="KW-0677">Repeat</keyword>
<dbReference type="PANTHER" id="PTHR47535:SF2">
    <property type="entry name" value="NESPRIN-3"/>
    <property type="match status" value="1"/>
</dbReference>
<protein>
    <submittedName>
        <fullName evidence="6">Uncharacterized protein</fullName>
    </submittedName>
</protein>
<dbReference type="Proteomes" id="UP000193380">
    <property type="component" value="Unassembled WGS sequence"/>
</dbReference>
<dbReference type="GO" id="GO:0051015">
    <property type="term" value="F:actin filament binding"/>
    <property type="evidence" value="ECO:0007669"/>
    <property type="project" value="TreeGrafter"/>
</dbReference>